<evidence type="ECO:0000259" key="1">
    <source>
        <dbReference type="Pfam" id="PF01738"/>
    </source>
</evidence>
<dbReference type="AlphaFoldDB" id="A0A849ACF0"/>
<sequence>MTNAPTILLLHSALGLRPAVTRFADQLRERGYDVVSPDYYDGSVFDDTCAGLSHRDDVGPAQLLKRVRPIVDQIPEDTVLAGFSLGAAFAQRLAADRPDARAVILMHSVAAPRDGAWPGQPVQVHRYAEDPFVAESDLVALGEAVRGSGASFEDFVTPGKGHLFTDTDLPDGDEKATAETIERIDALLRDSRHTTARG</sequence>
<dbReference type="PANTHER" id="PTHR46623:SF6">
    <property type="entry name" value="ALPHA_BETA-HYDROLASES SUPERFAMILY PROTEIN"/>
    <property type="match status" value="1"/>
</dbReference>
<reference evidence="2 3" key="1">
    <citation type="submission" date="2020-05" db="EMBL/GenBank/DDBJ databases">
        <title>Flexivirga sp. ID2601S isolated from air conditioner.</title>
        <authorList>
            <person name="Kim D.H."/>
        </authorList>
    </citation>
    <scope>NUCLEOTIDE SEQUENCE [LARGE SCALE GENOMIC DNA]</scope>
    <source>
        <strain evidence="2 3">ID2601S</strain>
    </source>
</reference>
<accession>A0A849ACF0</accession>
<protein>
    <submittedName>
        <fullName evidence="2">Carboxymethylenebutenolidase</fullName>
    </submittedName>
</protein>
<organism evidence="2 3">
    <name type="scientific">Flexivirga aerilata</name>
    <dbReference type="NCBI Taxonomy" id="1656889"/>
    <lineage>
        <taxon>Bacteria</taxon>
        <taxon>Bacillati</taxon>
        <taxon>Actinomycetota</taxon>
        <taxon>Actinomycetes</taxon>
        <taxon>Micrococcales</taxon>
        <taxon>Dermacoccaceae</taxon>
        <taxon>Flexivirga</taxon>
    </lineage>
</organism>
<dbReference type="InterPro" id="IPR002925">
    <property type="entry name" value="Dienelactn_hydro"/>
</dbReference>
<dbReference type="EMBL" id="JABENB010000001">
    <property type="protein sequence ID" value="NNG38564.1"/>
    <property type="molecule type" value="Genomic_DNA"/>
</dbReference>
<dbReference type="PANTHER" id="PTHR46623">
    <property type="entry name" value="CARBOXYMETHYLENEBUTENOLIDASE-RELATED"/>
    <property type="match status" value="1"/>
</dbReference>
<name>A0A849ACF0_9MICO</name>
<comment type="caution">
    <text evidence="2">The sequence shown here is derived from an EMBL/GenBank/DDBJ whole genome shotgun (WGS) entry which is preliminary data.</text>
</comment>
<evidence type="ECO:0000313" key="2">
    <source>
        <dbReference type="EMBL" id="NNG38564.1"/>
    </source>
</evidence>
<feature type="domain" description="Dienelactone hydrolase" evidence="1">
    <location>
        <begin position="4"/>
        <end position="188"/>
    </location>
</feature>
<proteinExistence type="predicted"/>
<dbReference type="RefSeq" id="WP_171152480.1">
    <property type="nucleotide sequence ID" value="NZ_JABENB010000001.1"/>
</dbReference>
<evidence type="ECO:0000313" key="3">
    <source>
        <dbReference type="Proteomes" id="UP000557772"/>
    </source>
</evidence>
<dbReference type="GO" id="GO:0016787">
    <property type="term" value="F:hydrolase activity"/>
    <property type="evidence" value="ECO:0007669"/>
    <property type="project" value="InterPro"/>
</dbReference>
<keyword evidence="3" id="KW-1185">Reference proteome</keyword>
<dbReference type="Gene3D" id="3.40.50.1820">
    <property type="entry name" value="alpha/beta hydrolase"/>
    <property type="match status" value="1"/>
</dbReference>
<dbReference type="InterPro" id="IPR029058">
    <property type="entry name" value="AB_hydrolase_fold"/>
</dbReference>
<dbReference type="Proteomes" id="UP000557772">
    <property type="component" value="Unassembled WGS sequence"/>
</dbReference>
<dbReference type="InterPro" id="IPR051049">
    <property type="entry name" value="Dienelactone_hydrolase-like"/>
</dbReference>
<gene>
    <name evidence="2" type="ORF">HJ588_04640</name>
</gene>
<dbReference type="SUPFAM" id="SSF53474">
    <property type="entry name" value="alpha/beta-Hydrolases"/>
    <property type="match status" value="1"/>
</dbReference>
<dbReference type="Pfam" id="PF01738">
    <property type="entry name" value="DLH"/>
    <property type="match status" value="1"/>
</dbReference>